<dbReference type="Proteomes" id="UP001472677">
    <property type="component" value="Unassembled WGS sequence"/>
</dbReference>
<dbReference type="Pfam" id="PF13456">
    <property type="entry name" value="RVT_3"/>
    <property type="match status" value="1"/>
</dbReference>
<dbReference type="EMBL" id="JBBPBM010000006">
    <property type="protein sequence ID" value="KAK8580336.1"/>
    <property type="molecule type" value="Genomic_DNA"/>
</dbReference>
<sequence>MYYQSTVITFPNRNNKHRQRPELGWVSLCTDGAISPITGIGSAELWGIQIAWENGFERLLIQSNNKEATSNPCALVRSIARLRNLGWTTTTQWISRTENEPADMLVKFDNLPYYTTSYFDQPPKLLLPLLDFDILNSL</sequence>
<accession>A0ABR2FHK1</accession>
<evidence type="ECO:0000259" key="1">
    <source>
        <dbReference type="Pfam" id="PF13456"/>
    </source>
</evidence>
<evidence type="ECO:0000313" key="3">
    <source>
        <dbReference type="Proteomes" id="UP001472677"/>
    </source>
</evidence>
<organism evidence="2 3">
    <name type="scientific">Hibiscus sabdariffa</name>
    <name type="common">roselle</name>
    <dbReference type="NCBI Taxonomy" id="183260"/>
    <lineage>
        <taxon>Eukaryota</taxon>
        <taxon>Viridiplantae</taxon>
        <taxon>Streptophyta</taxon>
        <taxon>Embryophyta</taxon>
        <taxon>Tracheophyta</taxon>
        <taxon>Spermatophyta</taxon>
        <taxon>Magnoliopsida</taxon>
        <taxon>eudicotyledons</taxon>
        <taxon>Gunneridae</taxon>
        <taxon>Pentapetalae</taxon>
        <taxon>rosids</taxon>
        <taxon>malvids</taxon>
        <taxon>Malvales</taxon>
        <taxon>Malvaceae</taxon>
        <taxon>Malvoideae</taxon>
        <taxon>Hibiscus</taxon>
    </lineage>
</organism>
<protein>
    <recommendedName>
        <fullName evidence="1">RNase H type-1 domain-containing protein</fullName>
    </recommendedName>
</protein>
<reference evidence="2 3" key="1">
    <citation type="journal article" date="2024" name="G3 (Bethesda)">
        <title>Genome assembly of Hibiscus sabdariffa L. provides insights into metabolisms of medicinal natural products.</title>
        <authorList>
            <person name="Kim T."/>
        </authorList>
    </citation>
    <scope>NUCLEOTIDE SEQUENCE [LARGE SCALE GENOMIC DNA]</scope>
    <source>
        <strain evidence="2">TK-2024</strain>
        <tissue evidence="2">Old leaves</tissue>
    </source>
</reference>
<comment type="caution">
    <text evidence="2">The sequence shown here is derived from an EMBL/GenBank/DDBJ whole genome shotgun (WGS) entry which is preliminary data.</text>
</comment>
<gene>
    <name evidence="2" type="ORF">V6N12_070614</name>
</gene>
<name>A0ABR2FHK1_9ROSI</name>
<feature type="domain" description="RNase H type-1" evidence="1">
    <location>
        <begin position="43"/>
        <end position="107"/>
    </location>
</feature>
<keyword evidence="3" id="KW-1185">Reference proteome</keyword>
<dbReference type="InterPro" id="IPR002156">
    <property type="entry name" value="RNaseH_domain"/>
</dbReference>
<proteinExistence type="predicted"/>
<evidence type="ECO:0000313" key="2">
    <source>
        <dbReference type="EMBL" id="KAK8580336.1"/>
    </source>
</evidence>